<organism evidence="3 4">
    <name type="scientific">Olea europaea subsp. europaea</name>
    <dbReference type="NCBI Taxonomy" id="158383"/>
    <lineage>
        <taxon>Eukaryota</taxon>
        <taxon>Viridiplantae</taxon>
        <taxon>Streptophyta</taxon>
        <taxon>Embryophyta</taxon>
        <taxon>Tracheophyta</taxon>
        <taxon>Spermatophyta</taxon>
        <taxon>Magnoliopsida</taxon>
        <taxon>eudicotyledons</taxon>
        <taxon>Gunneridae</taxon>
        <taxon>Pentapetalae</taxon>
        <taxon>asterids</taxon>
        <taxon>lamiids</taxon>
        <taxon>Lamiales</taxon>
        <taxon>Oleaceae</taxon>
        <taxon>Oleeae</taxon>
        <taxon>Olea</taxon>
    </lineage>
</organism>
<keyword evidence="1" id="KW-0732">Signal</keyword>
<dbReference type="OrthoDB" id="1885440at2759"/>
<feature type="domain" description="Bifunctional inhibitor/plant lipid transfer protein/seed storage helical" evidence="2">
    <location>
        <begin position="14"/>
        <end position="103"/>
    </location>
</feature>
<evidence type="ECO:0000313" key="4">
    <source>
        <dbReference type="Proteomes" id="UP000594638"/>
    </source>
</evidence>
<feature type="signal peptide" evidence="1">
    <location>
        <begin position="1"/>
        <end position="25"/>
    </location>
</feature>
<dbReference type="Gramene" id="OE9A055139T1">
    <property type="protein sequence ID" value="OE9A055139C1"/>
    <property type="gene ID" value="OE9A055139"/>
</dbReference>
<dbReference type="PANTHER" id="PTHR33286">
    <property type="entry name" value="BIFUNCTIONAL INHIBITOR/LIPID-TRANSFER PROTEIN/SEED STORAGE 2S ALBUMIN SUPERFAMILY PROTEIN"/>
    <property type="match status" value="1"/>
</dbReference>
<dbReference type="Pfam" id="PF14368">
    <property type="entry name" value="LTP_2"/>
    <property type="match status" value="1"/>
</dbReference>
<name>A0A8S0RM67_OLEEU</name>
<keyword evidence="4" id="KW-1185">Reference proteome</keyword>
<dbReference type="SUPFAM" id="SSF47699">
    <property type="entry name" value="Bifunctional inhibitor/lipid-transfer protein/seed storage 2S albumin"/>
    <property type="match status" value="1"/>
</dbReference>
<protein>
    <recommendedName>
        <fullName evidence="2">Bifunctional inhibitor/plant lipid transfer protein/seed storage helical domain-containing protein</fullName>
    </recommendedName>
</protein>
<dbReference type="EMBL" id="CACTIH010003636">
    <property type="protein sequence ID" value="CAA2979905.1"/>
    <property type="molecule type" value="Genomic_DNA"/>
</dbReference>
<dbReference type="InterPro" id="IPR016140">
    <property type="entry name" value="Bifunc_inhib/LTP/seed_store"/>
</dbReference>
<evidence type="ECO:0000259" key="2">
    <source>
        <dbReference type="Pfam" id="PF14368"/>
    </source>
</evidence>
<reference evidence="3 4" key="1">
    <citation type="submission" date="2019-12" db="EMBL/GenBank/DDBJ databases">
        <authorList>
            <person name="Alioto T."/>
            <person name="Alioto T."/>
            <person name="Gomez Garrido J."/>
        </authorList>
    </citation>
    <scope>NUCLEOTIDE SEQUENCE [LARGE SCALE GENOMIC DNA]</scope>
</reference>
<dbReference type="InterPro" id="IPR036312">
    <property type="entry name" value="Bifun_inhib/LTP/seed_sf"/>
</dbReference>
<dbReference type="PANTHER" id="PTHR33286:SF28">
    <property type="entry name" value="BIFUNCTIONAL INHIBITOR_PLANT LIPID TRANSFER PROTEIN_SEED STORAGE HELICAL DOMAIN-CONTAINING PROTEIN"/>
    <property type="match status" value="1"/>
</dbReference>
<evidence type="ECO:0000256" key="1">
    <source>
        <dbReference type="SAM" id="SignalP"/>
    </source>
</evidence>
<feature type="chain" id="PRO_5035884869" description="Bifunctional inhibitor/plant lipid transfer protein/seed storage helical domain-containing protein" evidence="1">
    <location>
        <begin position="26"/>
        <end position="109"/>
    </location>
</feature>
<sequence>MHLFPLMAFLVLALVVFHGAKMVHGQGLRPSQCKEERRLATNTCRPVVFGQPASPECCQRVRVSHFECVCPMFTPKLASLLNVDQVINLLKRCGRRVPRRFKCGSLNFP</sequence>
<accession>A0A8S0RM67</accession>
<dbReference type="AlphaFoldDB" id="A0A8S0RM67"/>
<dbReference type="Proteomes" id="UP000594638">
    <property type="component" value="Unassembled WGS sequence"/>
</dbReference>
<comment type="caution">
    <text evidence="3">The sequence shown here is derived from an EMBL/GenBank/DDBJ whole genome shotgun (WGS) entry which is preliminary data.</text>
</comment>
<dbReference type="Gene3D" id="1.10.110.10">
    <property type="entry name" value="Plant lipid-transfer and hydrophobic proteins"/>
    <property type="match status" value="1"/>
</dbReference>
<evidence type="ECO:0000313" key="3">
    <source>
        <dbReference type="EMBL" id="CAA2979905.1"/>
    </source>
</evidence>
<gene>
    <name evidence="3" type="ORF">OLEA9_A055139</name>
</gene>
<proteinExistence type="predicted"/>